<dbReference type="GO" id="GO:0003713">
    <property type="term" value="F:transcription coactivator activity"/>
    <property type="evidence" value="ECO:0007669"/>
    <property type="project" value="TreeGrafter"/>
</dbReference>
<evidence type="ECO:0000256" key="1">
    <source>
        <dbReference type="ARBA" id="ARBA00004123"/>
    </source>
</evidence>
<feature type="compositionally biased region" description="Low complexity" evidence="6">
    <location>
        <begin position="221"/>
        <end position="230"/>
    </location>
</feature>
<name>A0A2D0XHU1_9BASI</name>
<dbReference type="InterPro" id="IPR004823">
    <property type="entry name" value="TAF_TATA-bd_Histone-like_dom"/>
</dbReference>
<evidence type="ECO:0000259" key="7">
    <source>
        <dbReference type="SMART" id="SM00803"/>
    </source>
</evidence>
<feature type="compositionally biased region" description="Polar residues" evidence="6">
    <location>
        <begin position="186"/>
        <end position="220"/>
    </location>
</feature>
<dbReference type="GO" id="GO:0051123">
    <property type="term" value="P:RNA polymerase II preinitiation complex assembly"/>
    <property type="evidence" value="ECO:0007669"/>
    <property type="project" value="TreeGrafter"/>
</dbReference>
<dbReference type="GO" id="GO:0016251">
    <property type="term" value="F:RNA polymerase II general transcription initiation factor activity"/>
    <property type="evidence" value="ECO:0007669"/>
    <property type="project" value="InterPro"/>
</dbReference>
<dbReference type="Gene3D" id="1.25.40.770">
    <property type="entry name" value="TAF6, C-terminal HEAT repeat domain"/>
    <property type="match status" value="1"/>
</dbReference>
<dbReference type="SMART" id="SM00803">
    <property type="entry name" value="TAF"/>
    <property type="match status" value="1"/>
</dbReference>
<evidence type="ECO:0000313" key="8">
    <source>
        <dbReference type="EMBL" id="ASF90182.1"/>
    </source>
</evidence>
<evidence type="ECO:0000256" key="2">
    <source>
        <dbReference type="ARBA" id="ARBA00007688"/>
    </source>
</evidence>
<comment type="similarity">
    <text evidence="2">Belongs to the TAF6 family.</text>
</comment>
<dbReference type="PANTHER" id="PTHR10221">
    <property type="entry name" value="TRANSCRIPTION INITIATION FACTOR TFIID SUBUNIT 6"/>
    <property type="match status" value="1"/>
</dbReference>
<feature type="region of interest" description="Disordered" evidence="6">
    <location>
        <begin position="1"/>
        <end position="24"/>
    </location>
</feature>
<dbReference type="InterPro" id="IPR046344">
    <property type="entry name" value="TAF6_C_sf"/>
</dbReference>
<dbReference type="CDD" id="cd22931">
    <property type="entry name" value="HFD_TAF6"/>
    <property type="match status" value="1"/>
</dbReference>
<dbReference type="GO" id="GO:0046695">
    <property type="term" value="C:SLIK (SAGA-like) complex"/>
    <property type="evidence" value="ECO:0007669"/>
    <property type="project" value="InterPro"/>
</dbReference>
<comment type="subcellular location">
    <subcellularLocation>
        <location evidence="1">Nucleus</location>
    </subcellularLocation>
</comment>
<dbReference type="GO" id="GO:0000124">
    <property type="term" value="C:SAGA complex"/>
    <property type="evidence" value="ECO:0007669"/>
    <property type="project" value="InterPro"/>
</dbReference>
<reference evidence="8" key="1">
    <citation type="submission" date="2016-10" db="EMBL/GenBank/DDBJ databases">
        <title>Phylogenomic data for the living fossil Bartheletia paradoxa suggests that the early evolutionary history of major basidiomycete lineages might not be bifurcate.</title>
        <authorList>
            <person name="Mishra B."/>
            <person name="Choi Y.-J."/>
            <person name="Bauer R."/>
            <person name="Thines M."/>
        </authorList>
    </citation>
    <scope>NUCLEOTIDE SEQUENCE</scope>
</reference>
<evidence type="ECO:0000256" key="5">
    <source>
        <dbReference type="ARBA" id="ARBA00023242"/>
    </source>
</evidence>
<keyword evidence="3" id="KW-0805">Transcription regulation</keyword>
<dbReference type="Pfam" id="PF02969">
    <property type="entry name" value="TAF"/>
    <property type="match status" value="1"/>
</dbReference>
<evidence type="ECO:0000256" key="6">
    <source>
        <dbReference type="SAM" id="MobiDB-lite"/>
    </source>
</evidence>
<dbReference type="GO" id="GO:0005669">
    <property type="term" value="C:transcription factor TFIID complex"/>
    <property type="evidence" value="ECO:0007669"/>
    <property type="project" value="InterPro"/>
</dbReference>
<dbReference type="CDD" id="cd08050">
    <property type="entry name" value="TAF6C"/>
    <property type="match status" value="1"/>
</dbReference>
<organism evidence="8">
    <name type="scientific">Bartheletia paradoxa</name>
    <dbReference type="NCBI Taxonomy" id="669517"/>
    <lineage>
        <taxon>Eukaryota</taxon>
        <taxon>Fungi</taxon>
        <taxon>Dikarya</taxon>
        <taxon>Basidiomycota</taxon>
        <taxon>Agaricomycotina</taxon>
        <taxon>Bartheletiomycetes</taxon>
        <taxon>Bartheletiales</taxon>
        <taxon>Bartheletiaceae</taxon>
        <taxon>Bartheletia</taxon>
    </lineage>
</organism>
<dbReference type="Gene3D" id="1.10.20.10">
    <property type="entry name" value="Histone, subunit A"/>
    <property type="match status" value="1"/>
</dbReference>
<keyword evidence="4" id="KW-0804">Transcription</keyword>
<dbReference type="SUPFAM" id="SSF47113">
    <property type="entry name" value="Histone-fold"/>
    <property type="match status" value="1"/>
</dbReference>
<evidence type="ECO:0000256" key="4">
    <source>
        <dbReference type="ARBA" id="ARBA00023163"/>
    </source>
</evidence>
<dbReference type="InterPro" id="IPR009072">
    <property type="entry name" value="Histone-fold"/>
</dbReference>
<dbReference type="AlphaFoldDB" id="A0A2D0XHU1"/>
<dbReference type="GO" id="GO:0046982">
    <property type="term" value="F:protein heterodimerization activity"/>
    <property type="evidence" value="ECO:0007669"/>
    <property type="project" value="InterPro"/>
</dbReference>
<dbReference type="InterPro" id="IPR037796">
    <property type="entry name" value="TAF6"/>
</dbReference>
<dbReference type="Pfam" id="PF07571">
    <property type="entry name" value="TAF6_C"/>
    <property type="match status" value="1"/>
</dbReference>
<dbReference type="PANTHER" id="PTHR10221:SF9">
    <property type="entry name" value="TRANSCRIPTION INITIATION FACTOR TFIID SUBUNIT 6"/>
    <property type="match status" value="1"/>
</dbReference>
<dbReference type="EMBL" id="KY000227">
    <property type="protein sequence ID" value="ASF90182.1"/>
    <property type="molecule type" value="Genomic_DNA"/>
</dbReference>
<keyword evidence="5" id="KW-0539">Nucleus</keyword>
<feature type="region of interest" description="Disordered" evidence="6">
    <location>
        <begin position="539"/>
        <end position="558"/>
    </location>
</feature>
<evidence type="ECO:0000256" key="3">
    <source>
        <dbReference type="ARBA" id="ARBA00023015"/>
    </source>
</evidence>
<dbReference type="InterPro" id="IPR016024">
    <property type="entry name" value="ARM-type_fold"/>
</dbReference>
<feature type="domain" description="TATA box binding protein associated factor (TAF) histone-like fold" evidence="7">
    <location>
        <begin position="25"/>
        <end position="92"/>
    </location>
</feature>
<protein>
    <recommendedName>
        <fullName evidence="7">TATA box binding protein associated factor (TAF) histone-like fold domain-containing protein</fullName>
    </recommendedName>
</protein>
<dbReference type="SUPFAM" id="SSF48371">
    <property type="entry name" value="ARM repeat"/>
    <property type="match status" value="1"/>
</dbReference>
<dbReference type="InterPro" id="IPR011442">
    <property type="entry name" value="TAF6_C"/>
</dbReference>
<feature type="region of interest" description="Disordered" evidence="6">
    <location>
        <begin position="178"/>
        <end position="230"/>
    </location>
</feature>
<feature type="compositionally biased region" description="Polar residues" evidence="6">
    <location>
        <begin position="1"/>
        <end position="17"/>
    </location>
</feature>
<sequence>MSSKASTSSNGNRNGNAKQPPVAAGVYPVESVKDVAESANVNSLPEDVAVALAGDVEYRLHQVVEEAIKFMRHGKRNKLKTEDIDYSLQALNIEPLYGFLPSHSFTFRKAKIPGTSAPNREKERARNGLTAPPDGSVYFIEDEEIDFETVLSTPVAGAGRGMGWSAHWLAVEGVQPAIPQNPAPPTASTLQPSTSTRAGFSASTTHALSISHPTHPNKPTSSNAALSSPNANNKVEIKPLVKHVLSRELQLYYERLAAAVLGPKGNGNGGGEEADAEREAALASLRGDPGLHQLVPYLVQFVTERITTSLREVHVLARMLDVTGAILDNPTLFVEPYLHQLMPAVLTILLTSNLGETTSSADHYGLRLHAASLLALILARYSTSYASLKPRVIKTLLRALIDPNPGPPTAASAEYETGSMGTRYGAVVGLGNMGRETVTGFLASNLLPLGEEISAEMLRGKEMGGPAGKKRERSAKRVVAAVMDVFRRLLASEVPDGLSEPPMDVDRLVEKVGPIFASEFSKTGSNRLVHILLTSGDVGEGRDGRGGGGDKGMVGAAR</sequence>
<proteinExistence type="inferred from homology"/>
<gene>
    <name evidence="8" type="ORF">SPAR06841</name>
</gene>
<accession>A0A2D0XHU1</accession>
<feature type="region of interest" description="Disordered" evidence="6">
    <location>
        <begin position="112"/>
        <end position="135"/>
    </location>
</feature>